<dbReference type="STRING" id="28445.BHQ20_05885"/>
<comment type="caution">
    <text evidence="1">The sequence shown here is derived from an EMBL/GenBank/DDBJ whole genome shotgun (WGS) entry which is preliminary data.</text>
</comment>
<dbReference type="EMBL" id="MVHT01000004">
    <property type="protein sequence ID" value="ORB10141.1"/>
    <property type="molecule type" value="Genomic_DNA"/>
</dbReference>
<dbReference type="AlphaFoldDB" id="A0A1E3SJE9"/>
<proteinExistence type="predicted"/>
<name>A0A1E3SJE9_MYCIE</name>
<keyword evidence="2" id="KW-1185">Reference proteome</keyword>
<organism evidence="1 2">
    <name type="scientific">Mycobacterium intermedium</name>
    <dbReference type="NCBI Taxonomy" id="28445"/>
    <lineage>
        <taxon>Bacteria</taxon>
        <taxon>Bacillati</taxon>
        <taxon>Actinomycetota</taxon>
        <taxon>Actinomycetes</taxon>
        <taxon>Mycobacteriales</taxon>
        <taxon>Mycobacteriaceae</taxon>
        <taxon>Mycobacterium</taxon>
        <taxon>Mycobacterium simiae complex</taxon>
    </lineage>
</organism>
<gene>
    <name evidence="1" type="ORF">BST27_02125</name>
</gene>
<evidence type="ECO:0000313" key="2">
    <source>
        <dbReference type="Proteomes" id="UP000192739"/>
    </source>
</evidence>
<dbReference type="InterPro" id="IPR023213">
    <property type="entry name" value="CAT-like_dom_sf"/>
</dbReference>
<dbReference type="Gene3D" id="3.30.559.10">
    <property type="entry name" value="Chloramphenicol acetyltransferase-like domain"/>
    <property type="match status" value="1"/>
</dbReference>
<sequence>MSKPEARQDNQLSFMDQAMFSSMRAIGRSAVVQCVWIYEHDINLAGLRRFHQNLGRGLLGRRIERSTLPFARDRWVCDPGPADIVIDQRVRPRCELSDWVDECAQRRVDPEYGPGWHLAMAPLTDGSTAVSLVASHCLIDGLGIVGAVADAASGKTAEPAYPPPRSRTRRRAIIEDARQTARDAPEIGRAVVAVGKMTRGRADSAKSTRPPFDAADDVAGHEPIAVPAIVIHIPADDWDARARTLRGRSHHLATGLAAKLGEYLGRRRADDGYVILQVPLSDRTEGDTRANTLAFVSVNVDPTGVTSDLTDTRAAIRKTFESLRNAPEQASPTTALSPLVTFAPKRLLKRVTEEAFAYADLPVACSSMGDLTPMAARPDGTEAEYVFGRGVIQGITREQLERTHGELALWFLRIGGMMCITVAAYQPGGSYSKRELRALVAKTLAEFDLNGVIE</sequence>
<protein>
    <recommendedName>
        <fullName evidence="3">Diacylglycerol O-acyltransferase</fullName>
    </recommendedName>
</protein>
<evidence type="ECO:0000313" key="1">
    <source>
        <dbReference type="EMBL" id="ORB10141.1"/>
    </source>
</evidence>
<reference evidence="1 2" key="1">
    <citation type="submission" date="2017-02" db="EMBL/GenBank/DDBJ databases">
        <title>The new phylogeny of genus Mycobacterium.</title>
        <authorList>
            <person name="Tortoli E."/>
            <person name="Trovato A."/>
            <person name="Cirillo D.M."/>
        </authorList>
    </citation>
    <scope>NUCLEOTIDE SEQUENCE [LARGE SCALE GENOMIC DNA]</scope>
    <source>
        <strain evidence="1 2">DSM 44049</strain>
    </source>
</reference>
<dbReference type="Proteomes" id="UP000192739">
    <property type="component" value="Unassembled WGS sequence"/>
</dbReference>
<evidence type="ECO:0008006" key="3">
    <source>
        <dbReference type="Google" id="ProtNLM"/>
    </source>
</evidence>
<dbReference type="RefSeq" id="WP_069418166.1">
    <property type="nucleotide sequence ID" value="NZ_CBCRZH010000004.1"/>
</dbReference>
<accession>A0A1E3SJE9</accession>
<dbReference type="SUPFAM" id="SSF52777">
    <property type="entry name" value="CoA-dependent acyltransferases"/>
    <property type="match status" value="1"/>
</dbReference>